<organism evidence="1 2">
    <name type="scientific">Morella rubra</name>
    <name type="common">Chinese bayberry</name>
    <dbReference type="NCBI Taxonomy" id="262757"/>
    <lineage>
        <taxon>Eukaryota</taxon>
        <taxon>Viridiplantae</taxon>
        <taxon>Streptophyta</taxon>
        <taxon>Embryophyta</taxon>
        <taxon>Tracheophyta</taxon>
        <taxon>Spermatophyta</taxon>
        <taxon>Magnoliopsida</taxon>
        <taxon>eudicotyledons</taxon>
        <taxon>Gunneridae</taxon>
        <taxon>Pentapetalae</taxon>
        <taxon>rosids</taxon>
        <taxon>fabids</taxon>
        <taxon>Fagales</taxon>
        <taxon>Myricaceae</taxon>
        <taxon>Morella</taxon>
    </lineage>
</organism>
<dbReference type="PANTHER" id="PTHR48235">
    <property type="entry name" value="OS01G0916700 PROTEIN"/>
    <property type="match status" value="1"/>
</dbReference>
<dbReference type="PANTHER" id="PTHR48235:SF1">
    <property type="entry name" value="OS01G0916700 PROTEIN"/>
    <property type="match status" value="1"/>
</dbReference>
<comment type="caution">
    <text evidence="1">The sequence shown here is derived from an EMBL/GenBank/DDBJ whole genome shotgun (WGS) entry which is preliminary data.</text>
</comment>
<name>A0A6A1WJQ5_9ROSI</name>
<dbReference type="EMBL" id="RXIC02000019">
    <property type="protein sequence ID" value="KAB1225545.1"/>
    <property type="molecule type" value="Genomic_DNA"/>
</dbReference>
<reference evidence="1 2" key="1">
    <citation type="journal article" date="2019" name="Plant Biotechnol. J.">
        <title>The red bayberry genome and genetic basis of sex determination.</title>
        <authorList>
            <person name="Jia H.M."/>
            <person name="Jia H.J."/>
            <person name="Cai Q.L."/>
            <person name="Wang Y."/>
            <person name="Zhao H.B."/>
            <person name="Yang W.F."/>
            <person name="Wang G.Y."/>
            <person name="Li Y.H."/>
            <person name="Zhan D.L."/>
            <person name="Shen Y.T."/>
            <person name="Niu Q.F."/>
            <person name="Chang L."/>
            <person name="Qiu J."/>
            <person name="Zhao L."/>
            <person name="Xie H.B."/>
            <person name="Fu W.Y."/>
            <person name="Jin J."/>
            <person name="Li X.W."/>
            <person name="Jiao Y."/>
            <person name="Zhou C.C."/>
            <person name="Tu T."/>
            <person name="Chai C.Y."/>
            <person name="Gao J.L."/>
            <person name="Fan L.J."/>
            <person name="van de Weg E."/>
            <person name="Wang J.Y."/>
            <person name="Gao Z.S."/>
        </authorList>
    </citation>
    <scope>NUCLEOTIDE SEQUENCE [LARGE SCALE GENOMIC DNA]</scope>
    <source>
        <tissue evidence="1">Leaves</tissue>
    </source>
</reference>
<keyword evidence="2" id="KW-1185">Reference proteome</keyword>
<dbReference type="Proteomes" id="UP000516437">
    <property type="component" value="Chromosome 1"/>
</dbReference>
<dbReference type="AlphaFoldDB" id="A0A6A1WJQ5"/>
<proteinExistence type="predicted"/>
<sequence length="155" mass="18432">MDPTHRCEVSRPCFPPHHHHHHHHTHCRYHSLCLCPHRHCYHQKHHHHHQHHQFNGHSHVCPNFAASFPRNPEPCGPAHFRSNPSIGVSGWEEAYDFATPMLQEQEQEHVGFEDDEEDDPVFILTDEWREFFAKSEEKRKLGTSYFLSAFRLPEM</sequence>
<protein>
    <submittedName>
        <fullName evidence="1">Uncharacterized protein</fullName>
    </submittedName>
</protein>
<accession>A0A6A1WJQ5</accession>
<evidence type="ECO:0000313" key="1">
    <source>
        <dbReference type="EMBL" id="KAB1225545.1"/>
    </source>
</evidence>
<dbReference type="OrthoDB" id="1931495at2759"/>
<evidence type="ECO:0000313" key="2">
    <source>
        <dbReference type="Proteomes" id="UP000516437"/>
    </source>
</evidence>
<gene>
    <name evidence="1" type="ORF">CJ030_MR1G002454</name>
</gene>